<gene>
    <name evidence="1" type="ORF">AMURIS_03327</name>
</gene>
<name>A0A2K4ZJL3_9FIRM</name>
<dbReference type="OrthoDB" id="2090524at2"/>
<proteinExistence type="predicted"/>
<evidence type="ECO:0000313" key="2">
    <source>
        <dbReference type="Proteomes" id="UP000236311"/>
    </source>
</evidence>
<organism evidence="1 2">
    <name type="scientific">Acetatifactor muris</name>
    <dbReference type="NCBI Taxonomy" id="879566"/>
    <lineage>
        <taxon>Bacteria</taxon>
        <taxon>Bacillati</taxon>
        <taxon>Bacillota</taxon>
        <taxon>Clostridia</taxon>
        <taxon>Lachnospirales</taxon>
        <taxon>Lachnospiraceae</taxon>
        <taxon>Acetatifactor</taxon>
    </lineage>
</organism>
<keyword evidence="2" id="KW-1185">Reference proteome</keyword>
<protein>
    <submittedName>
        <fullName evidence="1">Uncharacterized protein</fullName>
    </submittedName>
</protein>
<reference evidence="1 2" key="1">
    <citation type="submission" date="2018-01" db="EMBL/GenBank/DDBJ databases">
        <authorList>
            <person name="Gaut B.S."/>
            <person name="Morton B.R."/>
            <person name="Clegg M.T."/>
            <person name="Duvall M.R."/>
        </authorList>
    </citation>
    <scope>NUCLEOTIDE SEQUENCE [LARGE SCALE GENOMIC DNA]</scope>
    <source>
        <strain evidence="1">GP69</strain>
    </source>
</reference>
<dbReference type="RefSeq" id="WP_146040093.1">
    <property type="nucleotide sequence ID" value="NZ_JANJZD010000017.1"/>
</dbReference>
<dbReference type="EMBL" id="OFSM01000017">
    <property type="protein sequence ID" value="SOY30596.1"/>
    <property type="molecule type" value="Genomic_DNA"/>
</dbReference>
<sequence>MEKQNKDLLTLEERLQYAAESRASSPEAAVRMVRKFSGIPAGYFFCGGEDLNAMNELTGKFWDHPSVDVDTYHGFSQTFRLAILYDTACRMRDQPETILSGEDSCNPCRLVWSAATVNAVILLGLMLLDHAKGRGKNKDIYHCMRMTLGQYLDALAEFISEKEGKPGTSRTDFRLFVQSFLKSHDGSSPLGEALADILRRYIAARQEFGRVDHILRCMDALSCCLEKQGGMQADSARRFREVLGKYCPGLDGRKLMEEGGGYPDPYGHYLALAGEYPEDTPDPGSEGLAPRAVRSQVFLPGYDWSPQSLSALAAQTPFGDFRELLEKNICGERMAHAMNEMNAAVAYLYTLWVEPYLPVEEDLFQL</sequence>
<accession>A0A2K4ZJL3</accession>
<dbReference type="Proteomes" id="UP000236311">
    <property type="component" value="Unassembled WGS sequence"/>
</dbReference>
<dbReference type="AlphaFoldDB" id="A0A2K4ZJL3"/>
<evidence type="ECO:0000313" key="1">
    <source>
        <dbReference type="EMBL" id="SOY30596.1"/>
    </source>
</evidence>